<protein>
    <recommendedName>
        <fullName evidence="4">C1q domain-containing protein</fullName>
    </recommendedName>
</protein>
<dbReference type="OrthoDB" id="9048614at2759"/>
<evidence type="ECO:0000313" key="2">
    <source>
        <dbReference type="EMBL" id="CAG5125161.1"/>
    </source>
</evidence>
<name>A0A8S3ZDV4_9EUPU</name>
<reference evidence="2" key="1">
    <citation type="submission" date="2021-04" db="EMBL/GenBank/DDBJ databases">
        <authorList>
            <consortium name="Molecular Ecology Group"/>
        </authorList>
    </citation>
    <scope>NUCLEOTIDE SEQUENCE</scope>
</reference>
<dbReference type="Gene3D" id="2.60.120.40">
    <property type="match status" value="1"/>
</dbReference>
<dbReference type="Gene3D" id="1.20.5.1230">
    <property type="entry name" value="Apolipoprotein A-I"/>
    <property type="match status" value="1"/>
</dbReference>
<sequence>MMSARTDLNQKIISVNLDMMEEQRHHMHQALDEYVDKVISAGRQWTRSVDRNQSTFLQVHIIINKAMAFLSLKLDEMEREHFSCLLRETDCIAEDEFTRQQKHVEMVSVVDDVSRCKTLTSQGDSSGEDSADILNNFTCRDRNLECGQQPRYGDLYNQLQNVLAKQDGYDQQMNMKIHDLKEEMESLKSDVDQIKTDLSNKIDEINAEMTGKVDEIKTEILELVDESNIDLSNKVDKINTDLSAKVDQINTDMSGRIDEINADLSGKIDEVNLELSEKVDEINTDLTEKYDQIDTELSDKIEQINADLSRRSDQINVVSQTLTNNELEKAALTHKIVALENHLNTIEKDMHDNIRQVEQQLDGMGTNYTVVRELFINRLAPLEKLRDILNGRATSQSENVRQLQAVMTELKDLSGVVETCVRKLEVGVVGFKAETKCLINSLNERQSVSSYQSPRLMSGCQFDSSTGKFTAAVDGIYLAYINLRINRNSVVTIYLMHRDKSRDCTMEICLARAEIKHFPVFNTDMVEMKAGDELFIIITKTSPDPCLCDIQFSCLKIG</sequence>
<organism evidence="2 3">
    <name type="scientific">Candidula unifasciata</name>
    <dbReference type="NCBI Taxonomy" id="100452"/>
    <lineage>
        <taxon>Eukaryota</taxon>
        <taxon>Metazoa</taxon>
        <taxon>Spiralia</taxon>
        <taxon>Lophotrochozoa</taxon>
        <taxon>Mollusca</taxon>
        <taxon>Gastropoda</taxon>
        <taxon>Heterobranchia</taxon>
        <taxon>Euthyneura</taxon>
        <taxon>Panpulmonata</taxon>
        <taxon>Eupulmonata</taxon>
        <taxon>Stylommatophora</taxon>
        <taxon>Helicina</taxon>
        <taxon>Helicoidea</taxon>
        <taxon>Geomitridae</taxon>
        <taxon>Candidula</taxon>
    </lineage>
</organism>
<comment type="caution">
    <text evidence="2">The sequence shown here is derived from an EMBL/GenBank/DDBJ whole genome shotgun (WGS) entry which is preliminary data.</text>
</comment>
<feature type="coiled-coil region" evidence="1">
    <location>
        <begin position="170"/>
        <end position="226"/>
    </location>
</feature>
<gene>
    <name evidence="2" type="ORF">CUNI_LOCUS10719</name>
</gene>
<dbReference type="AlphaFoldDB" id="A0A8S3ZDV4"/>
<dbReference type="SUPFAM" id="SSF49842">
    <property type="entry name" value="TNF-like"/>
    <property type="match status" value="1"/>
</dbReference>
<dbReference type="InterPro" id="IPR008983">
    <property type="entry name" value="Tumour_necrosis_fac-like_dom"/>
</dbReference>
<evidence type="ECO:0000256" key="1">
    <source>
        <dbReference type="SAM" id="Coils"/>
    </source>
</evidence>
<dbReference type="SUPFAM" id="SSF58113">
    <property type="entry name" value="Apolipoprotein A-I"/>
    <property type="match status" value="1"/>
</dbReference>
<proteinExistence type="predicted"/>
<keyword evidence="3" id="KW-1185">Reference proteome</keyword>
<dbReference type="Proteomes" id="UP000678393">
    <property type="component" value="Unassembled WGS sequence"/>
</dbReference>
<accession>A0A8S3ZDV4</accession>
<dbReference type="EMBL" id="CAJHNH020001971">
    <property type="protein sequence ID" value="CAG5125161.1"/>
    <property type="molecule type" value="Genomic_DNA"/>
</dbReference>
<evidence type="ECO:0000313" key="3">
    <source>
        <dbReference type="Proteomes" id="UP000678393"/>
    </source>
</evidence>
<keyword evidence="1" id="KW-0175">Coiled coil</keyword>
<evidence type="ECO:0008006" key="4">
    <source>
        <dbReference type="Google" id="ProtNLM"/>
    </source>
</evidence>